<evidence type="ECO:0000256" key="3">
    <source>
        <dbReference type="ARBA" id="ARBA00022989"/>
    </source>
</evidence>
<dbReference type="GeneID" id="62238853"/>
<feature type="transmembrane region" description="Helical" evidence="5">
    <location>
        <begin position="197"/>
        <end position="213"/>
    </location>
</feature>
<evidence type="ECO:0000256" key="2">
    <source>
        <dbReference type="ARBA" id="ARBA00022692"/>
    </source>
</evidence>
<feature type="transmembrane region" description="Helical" evidence="5">
    <location>
        <begin position="77"/>
        <end position="97"/>
    </location>
</feature>
<dbReference type="EMBL" id="RCSX01000058">
    <property type="protein sequence ID" value="KAF7910395.1"/>
    <property type="molecule type" value="Genomic_DNA"/>
</dbReference>
<dbReference type="Proteomes" id="UP000783213">
    <property type="component" value="Unassembled WGS sequence"/>
</dbReference>
<keyword evidence="7" id="KW-1185">Reference proteome</keyword>
<protein>
    <recommendedName>
        <fullName evidence="8">Major facilitator superfamily (MFS) profile domain-containing protein</fullName>
    </recommendedName>
</protein>
<dbReference type="PANTHER" id="PTHR23502:SF181">
    <property type="entry name" value="MAJOR FACILITATOR SUPERFAMILY (MFS) PROFILE DOMAIN-CONTAINING PROTEIN"/>
    <property type="match status" value="1"/>
</dbReference>
<evidence type="ECO:0000256" key="1">
    <source>
        <dbReference type="ARBA" id="ARBA00004141"/>
    </source>
</evidence>
<name>A0ABQ7I451_9HELO</name>
<feature type="transmembrane region" description="Helical" evidence="5">
    <location>
        <begin position="225"/>
        <end position="247"/>
    </location>
</feature>
<accession>A0ABQ7I451</accession>
<reference evidence="6 7" key="1">
    <citation type="journal article" date="2020" name="Genome Biol. Evol.">
        <title>Comparative genomics of Sclerotiniaceae.</title>
        <authorList>
            <person name="Valero Jimenez C.A."/>
            <person name="Steentjes M."/>
            <person name="Scholten O.E."/>
            <person name="Van Kan J.A.L."/>
        </authorList>
    </citation>
    <scope>NUCLEOTIDE SEQUENCE [LARGE SCALE GENOMIC DNA]</scope>
    <source>
        <strain evidence="6 7">B1</strain>
    </source>
</reference>
<dbReference type="PANTHER" id="PTHR23502">
    <property type="entry name" value="MAJOR FACILITATOR SUPERFAMILY"/>
    <property type="match status" value="1"/>
</dbReference>
<dbReference type="SUPFAM" id="SSF103473">
    <property type="entry name" value="MFS general substrate transporter"/>
    <property type="match status" value="1"/>
</dbReference>
<gene>
    <name evidence="6" type="ORF">EAE98_012082</name>
</gene>
<feature type="transmembrane region" description="Helical" evidence="5">
    <location>
        <begin position="109"/>
        <end position="129"/>
    </location>
</feature>
<evidence type="ECO:0000256" key="4">
    <source>
        <dbReference type="ARBA" id="ARBA00023136"/>
    </source>
</evidence>
<keyword evidence="3 5" id="KW-1133">Transmembrane helix</keyword>
<evidence type="ECO:0000313" key="6">
    <source>
        <dbReference type="EMBL" id="KAF7910395.1"/>
    </source>
</evidence>
<comment type="caution">
    <text evidence="6">The sequence shown here is derived from an EMBL/GenBank/DDBJ whole genome shotgun (WGS) entry which is preliminary data.</text>
</comment>
<evidence type="ECO:0000313" key="7">
    <source>
        <dbReference type="Proteomes" id="UP000783213"/>
    </source>
</evidence>
<keyword evidence="2 5" id="KW-0812">Transmembrane</keyword>
<evidence type="ECO:0008006" key="8">
    <source>
        <dbReference type="Google" id="ProtNLM"/>
    </source>
</evidence>
<dbReference type="RefSeq" id="XP_038803919.1">
    <property type="nucleotide sequence ID" value="XM_038959706.1"/>
</dbReference>
<dbReference type="InterPro" id="IPR036259">
    <property type="entry name" value="MFS_trans_sf"/>
</dbReference>
<proteinExistence type="predicted"/>
<sequence>MSPKGGSEKITSANLEISSTIRKLSWYNPSLVLFSKAMDVSSKTTAYSTTTYVIIGGLSPVIWNPCTNIYARRPSTLLAMLTTVIGGIGSACSPNFATLEHLPSRWLAVGLWVGAIITGSALSFAIFFFPEMIFCRDTVALATKRPERTYFMMFFNFKGNKSTTRSLRMRDFSYAFRMFSYPSVLFTFWYYTLAWTFINVLLAISLATIYIKFYHLKSGSMGVSLGIFLTIGSMIGELCAGCASNAIMYHMAQRHNGSFGLQLCSTGLYFYISDFYKPQTPETGTLFNLSRGLSSVVGYFALPLAGSIGYFWAWFIFASLMGLSYVPVGMLIWLGES</sequence>
<evidence type="ECO:0000256" key="5">
    <source>
        <dbReference type="SAM" id="Phobius"/>
    </source>
</evidence>
<organism evidence="6 7">
    <name type="scientific">Botrytis deweyae</name>
    <dbReference type="NCBI Taxonomy" id="2478750"/>
    <lineage>
        <taxon>Eukaryota</taxon>
        <taxon>Fungi</taxon>
        <taxon>Dikarya</taxon>
        <taxon>Ascomycota</taxon>
        <taxon>Pezizomycotina</taxon>
        <taxon>Leotiomycetes</taxon>
        <taxon>Helotiales</taxon>
        <taxon>Sclerotiniaceae</taxon>
        <taxon>Botrytis</taxon>
    </lineage>
</organism>
<dbReference type="Gene3D" id="1.20.1250.20">
    <property type="entry name" value="MFS general substrate transporter like domains"/>
    <property type="match status" value="1"/>
</dbReference>
<comment type="subcellular location">
    <subcellularLocation>
        <location evidence="1">Membrane</location>
        <topology evidence="1">Multi-pass membrane protein</topology>
    </subcellularLocation>
</comment>
<keyword evidence="4 5" id="KW-0472">Membrane</keyword>